<evidence type="ECO:0000313" key="4">
    <source>
        <dbReference type="Proteomes" id="UP000313359"/>
    </source>
</evidence>
<name>A0A5C2RSD2_9APHY</name>
<accession>A0A5C2RSD2</accession>
<gene>
    <name evidence="3" type="ORF">L227DRAFT_513814</name>
</gene>
<evidence type="ECO:0000256" key="1">
    <source>
        <dbReference type="SAM" id="MobiDB-lite"/>
    </source>
</evidence>
<reference evidence="3" key="1">
    <citation type="journal article" date="2018" name="Genome Biol. Evol.">
        <title>Genomics and development of Lentinus tigrinus, a white-rot wood-decaying mushroom with dimorphic fruiting bodies.</title>
        <authorList>
            <person name="Wu B."/>
            <person name="Xu Z."/>
            <person name="Knudson A."/>
            <person name="Carlson A."/>
            <person name="Chen N."/>
            <person name="Kovaka S."/>
            <person name="LaButti K."/>
            <person name="Lipzen A."/>
            <person name="Pennachio C."/>
            <person name="Riley R."/>
            <person name="Schakwitz W."/>
            <person name="Umezawa K."/>
            <person name="Ohm R.A."/>
            <person name="Grigoriev I.V."/>
            <person name="Nagy L.G."/>
            <person name="Gibbons J."/>
            <person name="Hibbett D."/>
        </authorList>
    </citation>
    <scope>NUCLEOTIDE SEQUENCE [LARGE SCALE GENOMIC DNA]</scope>
    <source>
        <strain evidence="3">ALCF2SS1-6</strain>
    </source>
</reference>
<dbReference type="STRING" id="1328759.A0A5C2RSD2"/>
<evidence type="ECO:0000259" key="2">
    <source>
        <dbReference type="Pfam" id="PF24840"/>
    </source>
</evidence>
<feature type="domain" description="SigF-like NTF2-like" evidence="2">
    <location>
        <begin position="1"/>
        <end position="176"/>
    </location>
</feature>
<organism evidence="3 4">
    <name type="scientific">Lentinus tigrinus ALCF2SS1-6</name>
    <dbReference type="NCBI Taxonomy" id="1328759"/>
    <lineage>
        <taxon>Eukaryota</taxon>
        <taxon>Fungi</taxon>
        <taxon>Dikarya</taxon>
        <taxon>Basidiomycota</taxon>
        <taxon>Agaricomycotina</taxon>
        <taxon>Agaricomycetes</taxon>
        <taxon>Polyporales</taxon>
        <taxon>Polyporaceae</taxon>
        <taxon>Lentinus</taxon>
    </lineage>
</organism>
<dbReference type="Proteomes" id="UP000313359">
    <property type="component" value="Unassembled WGS sequence"/>
</dbReference>
<dbReference type="InterPro" id="IPR057514">
    <property type="entry name" value="NTF2_SigF"/>
</dbReference>
<protein>
    <recommendedName>
        <fullName evidence="2">SigF-like NTF2-like domain-containing protein</fullName>
    </recommendedName>
</protein>
<feature type="region of interest" description="Disordered" evidence="1">
    <location>
        <begin position="187"/>
        <end position="214"/>
    </location>
</feature>
<proteinExistence type="predicted"/>
<dbReference type="AlphaFoldDB" id="A0A5C2RSD2"/>
<dbReference type="PANTHER" id="PTHR35393">
    <property type="entry name" value="CHROMOSOME 1, WHOLE GENOME SHOTGUN SEQUENCE"/>
    <property type="match status" value="1"/>
</dbReference>
<dbReference type="EMBL" id="ML122330">
    <property type="protein sequence ID" value="RPD53066.1"/>
    <property type="molecule type" value="Genomic_DNA"/>
</dbReference>
<evidence type="ECO:0000313" key="3">
    <source>
        <dbReference type="EMBL" id="RPD53066.1"/>
    </source>
</evidence>
<dbReference type="PANTHER" id="PTHR35393:SF1">
    <property type="entry name" value="SNOAL-LIKE DOMAIN-CONTAINING PROTEIN"/>
    <property type="match status" value="1"/>
</dbReference>
<keyword evidence="4" id="KW-1185">Reference proteome</keyword>
<dbReference type="Pfam" id="PF24840">
    <property type="entry name" value="NTF2_SigF"/>
    <property type="match status" value="1"/>
</dbReference>
<sequence length="214" mass="23834">MEDPVKEIPIVLKLVTAAINPEIQTAAVLKYYAPDVRFRHPFCAVSSAPDSRDAMLSVLQWYRILSPVIRGDVNGVTYDKEKNSIFLDVTQTFHIRWSPLKPAPARLVIHLTLRPTPAPSDPSKTLYLIAEQEDFYHPDDLAALLVPPLVPVMRLALQAATFACKVNARVFGALGYWRVRDGEGGQGVALRPEGEPLPPVGENEEWELKAKKND</sequence>
<dbReference type="OrthoDB" id="2344312at2759"/>